<evidence type="ECO:0000313" key="7">
    <source>
        <dbReference type="EMBL" id="HGK64100.1"/>
    </source>
</evidence>
<gene>
    <name evidence="7" type="ORF">ENU74_05885</name>
</gene>
<keyword evidence="2" id="KW-1003">Cell membrane</keyword>
<feature type="transmembrane region" description="Helical" evidence="6">
    <location>
        <begin position="239"/>
        <end position="260"/>
    </location>
</feature>
<proteinExistence type="predicted"/>
<feature type="transmembrane region" description="Helical" evidence="6">
    <location>
        <begin position="137"/>
        <end position="157"/>
    </location>
</feature>
<comment type="caution">
    <text evidence="7">The sequence shown here is derived from an EMBL/GenBank/DDBJ whole genome shotgun (WGS) entry which is preliminary data.</text>
</comment>
<feature type="transmembrane region" description="Helical" evidence="6">
    <location>
        <begin position="7"/>
        <end position="28"/>
    </location>
</feature>
<keyword evidence="3 6" id="KW-0812">Transmembrane</keyword>
<dbReference type="InterPro" id="IPR050833">
    <property type="entry name" value="Poly_Biosynth_Transport"/>
</dbReference>
<name>A0A7V3ZW93_UNCW3</name>
<keyword evidence="5 6" id="KW-0472">Membrane</keyword>
<feature type="transmembrane region" description="Helical" evidence="6">
    <location>
        <begin position="82"/>
        <end position="101"/>
    </location>
</feature>
<evidence type="ECO:0000256" key="6">
    <source>
        <dbReference type="SAM" id="Phobius"/>
    </source>
</evidence>
<feature type="transmembrane region" description="Helical" evidence="6">
    <location>
        <begin position="374"/>
        <end position="392"/>
    </location>
</feature>
<accession>A0A7V3ZW93</accession>
<dbReference type="PANTHER" id="PTHR30250">
    <property type="entry name" value="PST FAMILY PREDICTED COLANIC ACID TRANSPORTER"/>
    <property type="match status" value="1"/>
</dbReference>
<dbReference type="AlphaFoldDB" id="A0A7V3ZW93"/>
<feature type="transmembrane region" description="Helical" evidence="6">
    <location>
        <begin position="281"/>
        <end position="300"/>
    </location>
</feature>
<dbReference type="CDD" id="cd13128">
    <property type="entry name" value="MATE_Wzx_like"/>
    <property type="match status" value="1"/>
</dbReference>
<evidence type="ECO:0000256" key="2">
    <source>
        <dbReference type="ARBA" id="ARBA00022475"/>
    </source>
</evidence>
<dbReference type="InterPro" id="IPR002797">
    <property type="entry name" value="Polysacc_synth"/>
</dbReference>
<feature type="transmembrane region" description="Helical" evidence="6">
    <location>
        <begin position="349"/>
        <end position="368"/>
    </location>
</feature>
<feature type="transmembrane region" description="Helical" evidence="6">
    <location>
        <begin position="113"/>
        <end position="130"/>
    </location>
</feature>
<protein>
    <submittedName>
        <fullName evidence="7">Flippase</fullName>
    </submittedName>
</protein>
<feature type="transmembrane region" description="Helical" evidence="6">
    <location>
        <begin position="429"/>
        <end position="447"/>
    </location>
</feature>
<feature type="transmembrane region" description="Helical" evidence="6">
    <location>
        <begin position="163"/>
        <end position="183"/>
    </location>
</feature>
<dbReference type="GO" id="GO:0005886">
    <property type="term" value="C:plasma membrane"/>
    <property type="evidence" value="ECO:0007669"/>
    <property type="project" value="UniProtKB-SubCell"/>
</dbReference>
<evidence type="ECO:0000256" key="3">
    <source>
        <dbReference type="ARBA" id="ARBA00022692"/>
    </source>
</evidence>
<feature type="transmembrane region" description="Helical" evidence="6">
    <location>
        <begin position="320"/>
        <end position="342"/>
    </location>
</feature>
<comment type="subcellular location">
    <subcellularLocation>
        <location evidence="1">Cell membrane</location>
        <topology evidence="1">Multi-pass membrane protein</topology>
    </subcellularLocation>
</comment>
<dbReference type="EMBL" id="DTDR01000141">
    <property type="protein sequence ID" value="HGK64100.1"/>
    <property type="molecule type" value="Genomic_DNA"/>
</dbReference>
<feature type="transmembrane region" description="Helical" evidence="6">
    <location>
        <begin position="204"/>
        <end position="233"/>
    </location>
</feature>
<feature type="transmembrane region" description="Helical" evidence="6">
    <location>
        <begin position="404"/>
        <end position="423"/>
    </location>
</feature>
<feature type="transmembrane region" description="Helical" evidence="6">
    <location>
        <begin position="40"/>
        <end position="61"/>
    </location>
</feature>
<dbReference type="PANTHER" id="PTHR30250:SF11">
    <property type="entry name" value="O-ANTIGEN TRANSPORTER-RELATED"/>
    <property type="match status" value="1"/>
</dbReference>
<organism evidence="7">
    <name type="scientific">candidate division WOR-3 bacterium</name>
    <dbReference type="NCBI Taxonomy" id="2052148"/>
    <lineage>
        <taxon>Bacteria</taxon>
        <taxon>Bacteria division WOR-3</taxon>
    </lineage>
</organism>
<dbReference type="Pfam" id="PF01943">
    <property type="entry name" value="Polysacc_synt"/>
    <property type="match status" value="1"/>
</dbReference>
<keyword evidence="4 6" id="KW-1133">Transmembrane helix</keyword>
<evidence type="ECO:0000256" key="4">
    <source>
        <dbReference type="ARBA" id="ARBA00022989"/>
    </source>
</evidence>
<evidence type="ECO:0000256" key="1">
    <source>
        <dbReference type="ARBA" id="ARBA00004651"/>
    </source>
</evidence>
<reference evidence="7" key="1">
    <citation type="journal article" date="2020" name="mSystems">
        <title>Genome- and Community-Level Interaction Insights into Carbon Utilization and Element Cycling Functions of Hydrothermarchaeota in Hydrothermal Sediment.</title>
        <authorList>
            <person name="Zhou Z."/>
            <person name="Liu Y."/>
            <person name="Xu W."/>
            <person name="Pan J."/>
            <person name="Luo Z.H."/>
            <person name="Li M."/>
        </authorList>
    </citation>
    <scope>NUCLEOTIDE SEQUENCE [LARGE SCALE GENOMIC DNA]</scope>
    <source>
        <strain evidence="7">SpSt-697</strain>
    </source>
</reference>
<sequence length="459" mass="54527">MRMIKNFLFLGFGETLARCFSFLAIIYISHKISLGNFGMINFALGYINYFSLLTNWGLLIYGARKIAEGIKIKEIVEQIFSVRFLLGILATLLAVLIINIIKEELFLKKLIMIYSFFIFFDALNLEWFFLGKEKVSYCFVNRLLSNFLYFLLLILFLKSDKEIFFVPFSFVFGVLVGNLFLFLSYQKKYRARLNWRLNFKENIFLLKTTLPLGGVQILIQIYTLFNIIFLGFLKWKEELGYYSAGYRLLLVLMIFDRIFNQIALPFLTRKFKEGNFDILKNITRLILVFILPVSFFLYLISDKLFLWLFPKEYLKGVLVFQTLLFFWIFTILNSIFSLGLLALGKDKEYFRNVLIGTFVNFFLAMFLIKNFRYSGAAWALVGTEFLIFFLNFKHFQNYHQINFLNSLPLPLLLTGLTFFPLFLLKKCSLWCLSFLFLIIYFFLFMIFRKKIKKDYRLLK</sequence>
<evidence type="ECO:0000256" key="5">
    <source>
        <dbReference type="ARBA" id="ARBA00023136"/>
    </source>
</evidence>